<proteinExistence type="predicted"/>
<dbReference type="EMBL" id="JAAAMG010000014">
    <property type="protein sequence ID" value="NDW06052.1"/>
    <property type="molecule type" value="Genomic_DNA"/>
</dbReference>
<dbReference type="GO" id="GO:0070402">
    <property type="term" value="F:NADPH binding"/>
    <property type="evidence" value="ECO:0007669"/>
    <property type="project" value="TreeGrafter"/>
</dbReference>
<evidence type="ECO:0000313" key="5">
    <source>
        <dbReference type="Proteomes" id="UP000469011"/>
    </source>
</evidence>
<dbReference type="Gene3D" id="3.40.50.720">
    <property type="entry name" value="NAD(P)-binding Rossmann-like Domain"/>
    <property type="match status" value="1"/>
</dbReference>
<evidence type="ECO:0000256" key="2">
    <source>
        <dbReference type="ARBA" id="ARBA00023002"/>
    </source>
</evidence>
<dbReference type="Proteomes" id="UP000469011">
    <property type="component" value="Unassembled WGS sequence"/>
</dbReference>
<dbReference type="SUPFAM" id="SSF50129">
    <property type="entry name" value="GroES-like"/>
    <property type="match status" value="1"/>
</dbReference>
<evidence type="ECO:0000256" key="1">
    <source>
        <dbReference type="ARBA" id="ARBA00022857"/>
    </source>
</evidence>
<dbReference type="InterPro" id="IPR036291">
    <property type="entry name" value="NAD(P)-bd_dom_sf"/>
</dbReference>
<evidence type="ECO:0000313" key="4">
    <source>
        <dbReference type="EMBL" id="NDW06052.1"/>
    </source>
</evidence>
<evidence type="ECO:0000259" key="3">
    <source>
        <dbReference type="SMART" id="SM00829"/>
    </source>
</evidence>
<comment type="caution">
    <text evidence="4">The sequence shown here is derived from an EMBL/GenBank/DDBJ whole genome shotgun (WGS) entry which is preliminary data.</text>
</comment>
<reference evidence="4 5" key="1">
    <citation type="submission" date="2020-01" db="EMBL/GenBank/DDBJ databases">
        <title>Jiella pacifica sp. nov.</title>
        <authorList>
            <person name="Xue Z."/>
            <person name="Zhu S."/>
            <person name="Chen J."/>
            <person name="Yang J."/>
        </authorList>
    </citation>
    <scope>NUCLEOTIDE SEQUENCE [LARGE SCALE GENOMIC DNA]</scope>
    <source>
        <strain evidence="4 5">40Bstr34</strain>
    </source>
</reference>
<dbReference type="RefSeq" id="WP_163464567.1">
    <property type="nucleotide sequence ID" value="NZ_JAAAMG010000014.1"/>
</dbReference>
<keyword evidence="5" id="KW-1185">Reference proteome</keyword>
<dbReference type="PANTHER" id="PTHR48106:SF18">
    <property type="entry name" value="QUINONE OXIDOREDUCTASE PIG3"/>
    <property type="match status" value="1"/>
</dbReference>
<dbReference type="SMART" id="SM00829">
    <property type="entry name" value="PKS_ER"/>
    <property type="match status" value="1"/>
</dbReference>
<sequence length="348" mass="37529">MPEIPTTMKALIVKYDGYSGTSEGPAIERLSDWCELSEIEVPKPKGGQVLIKVGLANVNPSDLHYIKGEYGQPRRKGVPAGFEGMGEVVASGEDEAARKLIGQRVAVSASRGGSGVWAQYALTDARAVVPLHPKLRDEDAAALIVNPMTAWAMLDLVKKAGARAFVMTAGASQLGKLMATLSKEMELAAVATIRREEHRSLLEGLGVGTVLNTEREDFEDMLVMAMRQVQPTVLLDAVADSRSADIFAAMPGGARWVIYGKLSPQSPALPSLGQMVFMKKKIEGFWLSDWLATASPEARREAFEKVQERFVSGAWKTDVAAALSLPEAEEKLGEALSGLNRGKVLIRP</sequence>
<dbReference type="Gene3D" id="3.90.180.10">
    <property type="entry name" value="Medium-chain alcohol dehydrogenases, catalytic domain"/>
    <property type="match status" value="1"/>
</dbReference>
<organism evidence="4 5">
    <name type="scientific">Jiella pacifica</name>
    <dbReference type="NCBI Taxonomy" id="2696469"/>
    <lineage>
        <taxon>Bacteria</taxon>
        <taxon>Pseudomonadati</taxon>
        <taxon>Pseudomonadota</taxon>
        <taxon>Alphaproteobacteria</taxon>
        <taxon>Hyphomicrobiales</taxon>
        <taxon>Aurantimonadaceae</taxon>
        <taxon>Jiella</taxon>
    </lineage>
</organism>
<dbReference type="Pfam" id="PF08240">
    <property type="entry name" value="ADH_N"/>
    <property type="match status" value="1"/>
</dbReference>
<gene>
    <name evidence="4" type="ORF">GTK09_16650</name>
</gene>
<dbReference type="InterPro" id="IPR020843">
    <property type="entry name" value="ER"/>
</dbReference>
<protein>
    <submittedName>
        <fullName evidence="4">Alcohol dehydrogenase catalytic domain-containing protein</fullName>
    </submittedName>
</protein>
<dbReference type="PANTHER" id="PTHR48106">
    <property type="entry name" value="QUINONE OXIDOREDUCTASE PIG3-RELATED"/>
    <property type="match status" value="1"/>
</dbReference>
<name>A0A6N9T655_9HYPH</name>
<accession>A0A6N9T655</accession>
<dbReference type="InterPro" id="IPR013154">
    <property type="entry name" value="ADH-like_N"/>
</dbReference>
<keyword evidence="1" id="KW-0521">NADP</keyword>
<dbReference type="SUPFAM" id="SSF51735">
    <property type="entry name" value="NAD(P)-binding Rossmann-fold domains"/>
    <property type="match status" value="1"/>
</dbReference>
<feature type="domain" description="Enoyl reductase (ER)" evidence="3">
    <location>
        <begin position="29"/>
        <end position="346"/>
    </location>
</feature>
<dbReference type="InterPro" id="IPR011032">
    <property type="entry name" value="GroES-like_sf"/>
</dbReference>
<dbReference type="AlphaFoldDB" id="A0A6N9T655"/>
<keyword evidence="2" id="KW-0560">Oxidoreductase</keyword>
<dbReference type="GO" id="GO:0016651">
    <property type="term" value="F:oxidoreductase activity, acting on NAD(P)H"/>
    <property type="evidence" value="ECO:0007669"/>
    <property type="project" value="TreeGrafter"/>
</dbReference>